<keyword evidence="1" id="KW-0812">Transmembrane</keyword>
<dbReference type="RefSeq" id="WP_175187201.1">
    <property type="nucleotide sequence ID" value="NZ_JABVZQ010000005.1"/>
</dbReference>
<feature type="transmembrane region" description="Helical" evidence="1">
    <location>
        <begin position="196"/>
        <end position="215"/>
    </location>
</feature>
<keyword evidence="1" id="KW-1133">Transmembrane helix</keyword>
<evidence type="ECO:0000256" key="1">
    <source>
        <dbReference type="SAM" id="Phobius"/>
    </source>
</evidence>
<evidence type="ECO:0000313" key="4">
    <source>
        <dbReference type="Proteomes" id="UP000619838"/>
    </source>
</evidence>
<dbReference type="SUPFAM" id="SSF48317">
    <property type="entry name" value="Acid phosphatase/Vanadium-dependent haloperoxidase"/>
    <property type="match status" value="1"/>
</dbReference>
<feature type="transmembrane region" description="Helical" evidence="1">
    <location>
        <begin position="9"/>
        <end position="26"/>
    </location>
</feature>
<feature type="transmembrane region" description="Helical" evidence="1">
    <location>
        <begin position="88"/>
        <end position="107"/>
    </location>
</feature>
<protein>
    <submittedName>
        <fullName evidence="3">Phosphatase PAP2 family protein</fullName>
    </submittedName>
</protein>
<sequence>MKKAFLKEFGMVLLFFLALTLPFYLWDIDIRLQELLWDGGEWRYRDYPLWRFLYDYGPLPAFVSSIGALVLWVLSFFVVSLRTRRREFAFVFLLMIVGPGLFVNAIFKEYWGRPRPREIVQFDGARAYVPPLVLGEFVVSRKYEKMLESEQGAVEWDMLRNLYAFKGRYNSFPNGHASVGFFMIFPYFLYRNRHRLVALTWLGGGMAYGTLMGVGRMAQGGHFASDTLWAAAFICLSGVMLCHWLDICNGEGSR</sequence>
<keyword evidence="1" id="KW-0472">Membrane</keyword>
<keyword evidence="4" id="KW-1185">Reference proteome</keyword>
<dbReference type="InterPro" id="IPR036938">
    <property type="entry name" value="PAP2/HPO_sf"/>
</dbReference>
<comment type="caution">
    <text evidence="3">The sequence shown here is derived from an EMBL/GenBank/DDBJ whole genome shotgun (WGS) entry which is preliminary data.</text>
</comment>
<feature type="transmembrane region" description="Helical" evidence="1">
    <location>
        <begin position="59"/>
        <end position="81"/>
    </location>
</feature>
<dbReference type="EMBL" id="JADGII010000005">
    <property type="protein sequence ID" value="MBF0636415.1"/>
    <property type="molecule type" value="Genomic_DNA"/>
</dbReference>
<dbReference type="InterPro" id="IPR000326">
    <property type="entry name" value="PAP2/HPO"/>
</dbReference>
<gene>
    <name evidence="3" type="ORF">INT08_04380</name>
</gene>
<feature type="transmembrane region" description="Helical" evidence="1">
    <location>
        <begin position="171"/>
        <end position="189"/>
    </location>
</feature>
<dbReference type="Gene3D" id="1.20.144.10">
    <property type="entry name" value="Phosphatidic acid phosphatase type 2/haloperoxidase"/>
    <property type="match status" value="1"/>
</dbReference>
<dbReference type="Pfam" id="PF01569">
    <property type="entry name" value="PAP2"/>
    <property type="match status" value="1"/>
</dbReference>
<reference evidence="3 4" key="1">
    <citation type="journal article" date="2020" name="Microorganisms">
        <title>Simultaneous Genome Sequencing of Prosthecochloris ethylica and Desulfuromonas acetoxidans within a Syntrophic Mixture Reveals Unique Pili and Protein Interactions.</title>
        <authorList>
            <person name="Kyndt J.A."/>
            <person name="Van Beeumen J.J."/>
            <person name="Meyer T.E."/>
        </authorList>
    </citation>
    <scope>NUCLEOTIDE SEQUENCE [LARGE SCALE GENOMIC DNA]</scope>
    <source>
        <strain evidence="3 4">N3</strain>
    </source>
</reference>
<name>A0ABR9XRH7_9CHLB</name>
<accession>A0ABR9XRH7</accession>
<evidence type="ECO:0000259" key="2">
    <source>
        <dbReference type="Pfam" id="PF01569"/>
    </source>
</evidence>
<evidence type="ECO:0000313" key="3">
    <source>
        <dbReference type="EMBL" id="MBF0636415.1"/>
    </source>
</evidence>
<feature type="domain" description="Phosphatidic acid phosphatase type 2/haloperoxidase" evidence="2">
    <location>
        <begin position="92"/>
        <end position="243"/>
    </location>
</feature>
<organism evidence="3 4">
    <name type="scientific">Prosthecochloris ethylica</name>
    <dbReference type="NCBI Taxonomy" id="2743976"/>
    <lineage>
        <taxon>Bacteria</taxon>
        <taxon>Pseudomonadati</taxon>
        <taxon>Chlorobiota</taxon>
        <taxon>Chlorobiia</taxon>
        <taxon>Chlorobiales</taxon>
        <taxon>Chlorobiaceae</taxon>
        <taxon>Prosthecochloris</taxon>
    </lineage>
</organism>
<dbReference type="Proteomes" id="UP000619838">
    <property type="component" value="Unassembled WGS sequence"/>
</dbReference>
<dbReference type="CDD" id="cd03396">
    <property type="entry name" value="PAP2_like_6"/>
    <property type="match status" value="1"/>
</dbReference>
<proteinExistence type="predicted"/>
<feature type="transmembrane region" description="Helical" evidence="1">
    <location>
        <begin position="227"/>
        <end position="245"/>
    </location>
</feature>